<sequence length="156" mass="18543">MGGINEIDIERDERKEHHRLIFEEWLTTYKSYPNQKSTTKIINQERADKIVSYLINRELNPDPNSKFFVKQKGFNLVKIEDKEFLYRQKTEKSSNATINLPVAIKENFFDILFNVHWIQRGHIGVDKTFHQIKVRYDGMPKPVICEFIKKCPICNL</sequence>
<evidence type="ECO:0000313" key="1">
    <source>
        <dbReference type="EMBL" id="CAF0864030.1"/>
    </source>
</evidence>
<dbReference type="Proteomes" id="UP000663879">
    <property type="component" value="Unassembled WGS sequence"/>
</dbReference>
<name>A0A813XE90_9BILA</name>
<gene>
    <name evidence="1" type="ORF">OXX778_LOCUS9587</name>
</gene>
<accession>A0A813XE90</accession>
<reference evidence="1" key="1">
    <citation type="submission" date="2021-02" db="EMBL/GenBank/DDBJ databases">
        <authorList>
            <person name="Nowell W R."/>
        </authorList>
    </citation>
    <scope>NUCLEOTIDE SEQUENCE</scope>
    <source>
        <strain evidence="1">Ploen Becks lab</strain>
    </source>
</reference>
<organism evidence="1 2">
    <name type="scientific">Brachionus calyciflorus</name>
    <dbReference type="NCBI Taxonomy" id="104777"/>
    <lineage>
        <taxon>Eukaryota</taxon>
        <taxon>Metazoa</taxon>
        <taxon>Spiralia</taxon>
        <taxon>Gnathifera</taxon>
        <taxon>Rotifera</taxon>
        <taxon>Eurotatoria</taxon>
        <taxon>Monogononta</taxon>
        <taxon>Pseudotrocha</taxon>
        <taxon>Ploima</taxon>
        <taxon>Brachionidae</taxon>
        <taxon>Brachionus</taxon>
    </lineage>
</organism>
<dbReference type="EMBL" id="CAJNOC010001428">
    <property type="protein sequence ID" value="CAF0864030.1"/>
    <property type="molecule type" value="Genomic_DNA"/>
</dbReference>
<dbReference type="AlphaFoldDB" id="A0A813XE90"/>
<evidence type="ECO:0008006" key="3">
    <source>
        <dbReference type="Google" id="ProtNLM"/>
    </source>
</evidence>
<evidence type="ECO:0000313" key="2">
    <source>
        <dbReference type="Proteomes" id="UP000663879"/>
    </source>
</evidence>
<comment type="caution">
    <text evidence="1">The sequence shown here is derived from an EMBL/GenBank/DDBJ whole genome shotgun (WGS) entry which is preliminary data.</text>
</comment>
<protein>
    <recommendedName>
        <fullName evidence="3">Integrase zinc-binding domain-containing protein</fullName>
    </recommendedName>
</protein>
<proteinExistence type="predicted"/>
<dbReference type="OrthoDB" id="10047222at2759"/>
<keyword evidence="2" id="KW-1185">Reference proteome</keyword>